<keyword evidence="4" id="KW-1185">Reference proteome</keyword>
<dbReference type="Proteomes" id="UP000075583">
    <property type="component" value="Unassembled WGS sequence"/>
</dbReference>
<gene>
    <name evidence="3" type="ORF">MB14_11425</name>
</gene>
<dbReference type="EMBL" id="LQZQ01000051">
    <property type="protein sequence ID" value="KYG71377.1"/>
    <property type="molecule type" value="Genomic_DNA"/>
</dbReference>
<protein>
    <submittedName>
        <fullName evidence="3">Uncharacterized protein</fullName>
    </submittedName>
</protein>
<dbReference type="InterPro" id="IPR014284">
    <property type="entry name" value="RNA_pol_sigma-70_dom"/>
</dbReference>
<dbReference type="InterPro" id="IPR046531">
    <property type="entry name" value="DUF6596"/>
</dbReference>
<dbReference type="NCBIfam" id="TIGR02937">
    <property type="entry name" value="sigma70-ECF"/>
    <property type="match status" value="1"/>
</dbReference>
<organism evidence="3 4">
    <name type="scientific">Roseivirga ehrenbergii (strain DSM 102268 / JCM 13514 / KCTC 12282 / NCIMB 14502 / KMM 6017)</name>
    <dbReference type="NCBI Taxonomy" id="279360"/>
    <lineage>
        <taxon>Bacteria</taxon>
        <taxon>Pseudomonadati</taxon>
        <taxon>Bacteroidota</taxon>
        <taxon>Cytophagia</taxon>
        <taxon>Cytophagales</taxon>
        <taxon>Roseivirgaceae</taxon>
        <taxon>Roseivirga</taxon>
    </lineage>
</organism>
<proteinExistence type="predicted"/>
<dbReference type="RefSeq" id="WP_062594070.1">
    <property type="nucleotide sequence ID" value="NZ_LQZQ01000051.1"/>
</dbReference>
<dbReference type="SUPFAM" id="SSF88946">
    <property type="entry name" value="Sigma2 domain of RNA polymerase sigma factors"/>
    <property type="match status" value="1"/>
</dbReference>
<dbReference type="AlphaFoldDB" id="A0A150WY24"/>
<feature type="domain" description="RNA polymerase sigma-70 region 2" evidence="1">
    <location>
        <begin position="35"/>
        <end position="82"/>
    </location>
</feature>
<evidence type="ECO:0000313" key="3">
    <source>
        <dbReference type="EMBL" id="KYG71377.1"/>
    </source>
</evidence>
<dbReference type="STRING" id="279360.MB14_11425"/>
<name>A0A150WY24_ROSEK</name>
<dbReference type="InterPro" id="IPR013325">
    <property type="entry name" value="RNA_pol_sigma_r2"/>
</dbReference>
<evidence type="ECO:0000259" key="2">
    <source>
        <dbReference type="Pfam" id="PF20239"/>
    </source>
</evidence>
<reference evidence="3" key="1">
    <citation type="submission" date="2016-01" db="EMBL/GenBank/DDBJ databases">
        <title>Genome sequencing of Roseivirga ehrenbergii KMM 6017.</title>
        <authorList>
            <person name="Selvaratnam C."/>
            <person name="Thevarajoo S."/>
            <person name="Goh K.M."/>
            <person name="Ee R."/>
            <person name="Chan K.-G."/>
            <person name="Chong C.S."/>
        </authorList>
    </citation>
    <scope>NUCLEOTIDE SEQUENCE [LARGE SCALE GENOMIC DNA]</scope>
    <source>
        <strain evidence="3">KMM 6017</strain>
    </source>
</reference>
<dbReference type="GO" id="GO:0006352">
    <property type="term" value="P:DNA-templated transcription initiation"/>
    <property type="evidence" value="ECO:0007669"/>
    <property type="project" value="InterPro"/>
</dbReference>
<dbReference type="Pfam" id="PF20239">
    <property type="entry name" value="DUF6596"/>
    <property type="match status" value="1"/>
</dbReference>
<dbReference type="Pfam" id="PF04542">
    <property type="entry name" value="Sigma70_r2"/>
    <property type="match status" value="1"/>
</dbReference>
<dbReference type="PANTHER" id="PTHR47756:SF2">
    <property type="entry name" value="BLL6612 PROTEIN"/>
    <property type="match status" value="1"/>
</dbReference>
<dbReference type="InterPro" id="IPR013324">
    <property type="entry name" value="RNA_pol_sigma_r3/r4-like"/>
</dbReference>
<evidence type="ECO:0000313" key="4">
    <source>
        <dbReference type="Proteomes" id="UP000075583"/>
    </source>
</evidence>
<evidence type="ECO:0000259" key="1">
    <source>
        <dbReference type="Pfam" id="PF04542"/>
    </source>
</evidence>
<dbReference type="SUPFAM" id="SSF88659">
    <property type="entry name" value="Sigma3 and sigma4 domains of RNA polymerase sigma factors"/>
    <property type="match status" value="1"/>
</dbReference>
<dbReference type="OrthoDB" id="9780299at2"/>
<dbReference type="Gene3D" id="1.10.1740.10">
    <property type="match status" value="1"/>
</dbReference>
<feature type="domain" description="DUF6596" evidence="2">
    <location>
        <begin position="184"/>
        <end position="285"/>
    </location>
</feature>
<dbReference type="GO" id="GO:0003700">
    <property type="term" value="F:DNA-binding transcription factor activity"/>
    <property type="evidence" value="ECO:0007669"/>
    <property type="project" value="InterPro"/>
</dbReference>
<comment type="caution">
    <text evidence="3">The sequence shown here is derived from an EMBL/GenBank/DDBJ whole genome shotgun (WGS) entry which is preliminary data.</text>
</comment>
<dbReference type="PANTHER" id="PTHR47756">
    <property type="entry name" value="BLL6612 PROTEIN-RELATED"/>
    <property type="match status" value="1"/>
</dbReference>
<dbReference type="InterPro" id="IPR007627">
    <property type="entry name" value="RNA_pol_sigma70_r2"/>
</dbReference>
<accession>A0A150WY24</accession>
<sequence>MSKPEINNTLDHLFRQEYAKMISLFTNRYSSALIDQIEDAVQESLLKAAKQWSFQPMPENPSAWLYRVANNQLIDQLRRQNKSVAYEAHNESESEAALEFEFEEGQLVDGQLRMIFACCHPSMKLQEQLMLSLKLLCGLSVKEIARALLKKEDAAKKAITRVKQKFKTEVGELSVPEGEAINERLEAVLHVIYLLFNEGYKATEGDELIRHELCEEAIRLAFILTNAKDCYTSELNALIAMMLFKAARFPARIGEDGGLVTLEHQDRSLYREDYIQWGWKFMQESSKAENTSVYQLEAAIASYYTVAASYEKTNWKVIFKLYDGLVKLKPSPVVKMSRVFVMSKVLGAHKALEAMADIESESSEVQSFQALKAELYAEVGDFENASICLKKAINQAQNITEKKFLETKLLNWKTPRPA</sequence>